<comment type="caution">
    <text evidence="2">The sequence shown here is derived from an EMBL/GenBank/DDBJ whole genome shotgun (WGS) entry which is preliminary data.</text>
</comment>
<evidence type="ECO:0000256" key="1">
    <source>
        <dbReference type="SAM" id="MobiDB-lite"/>
    </source>
</evidence>
<feature type="region of interest" description="Disordered" evidence="1">
    <location>
        <begin position="19"/>
        <end position="49"/>
    </location>
</feature>
<dbReference type="AlphaFoldDB" id="A0A9P1DS98"/>
<feature type="non-terminal residue" evidence="2">
    <location>
        <position position="1"/>
    </location>
</feature>
<reference evidence="2" key="1">
    <citation type="submission" date="2022-10" db="EMBL/GenBank/DDBJ databases">
        <authorList>
            <person name="Chen Y."/>
            <person name="Dougan E. K."/>
            <person name="Chan C."/>
            <person name="Rhodes N."/>
            <person name="Thang M."/>
        </authorList>
    </citation>
    <scope>NUCLEOTIDE SEQUENCE</scope>
</reference>
<sequence>AWRLTKQLVLSIGKLQDLSEQPPSKRAAPTVKRPGPTVAPHNAQPHPGMSALARRGQPLLQRFEEEEEIDSVVGSGLVGSFSRWGRWLISLVAVLTLTHQRLIQTERKRNVLEAIELGQNIVLQDQRTFVHDQDQRQLQVTVRVDPDGVVARETEIMSQAHVAVSEVVLEHLEALMLVSRQLPGGEVTRCRTVAGVAEVAQAGSDVVLSWLLECFTEGLQLQDFLHSGLLPRLDMHIGVKDACLCVPAILSHQPAMLAQSTSSKSFEIEWIAGSGAGRDLGEEPIDRMR</sequence>
<organism evidence="2">
    <name type="scientific">Cladocopium goreaui</name>
    <dbReference type="NCBI Taxonomy" id="2562237"/>
    <lineage>
        <taxon>Eukaryota</taxon>
        <taxon>Sar</taxon>
        <taxon>Alveolata</taxon>
        <taxon>Dinophyceae</taxon>
        <taxon>Suessiales</taxon>
        <taxon>Symbiodiniaceae</taxon>
        <taxon>Cladocopium</taxon>
    </lineage>
</organism>
<feature type="non-terminal residue" evidence="2">
    <location>
        <position position="289"/>
    </location>
</feature>
<name>A0A9P1DS98_9DINO</name>
<reference evidence="3" key="2">
    <citation type="submission" date="2024-04" db="EMBL/GenBank/DDBJ databases">
        <authorList>
            <person name="Chen Y."/>
            <person name="Shah S."/>
            <person name="Dougan E. K."/>
            <person name="Thang M."/>
            <person name="Chan C."/>
        </authorList>
    </citation>
    <scope>NUCLEOTIDE SEQUENCE [LARGE SCALE GENOMIC DNA]</scope>
</reference>
<proteinExistence type="predicted"/>
<dbReference type="EMBL" id="CAMXCT010006412">
    <property type="protein sequence ID" value="CAI4014551.1"/>
    <property type="molecule type" value="Genomic_DNA"/>
</dbReference>
<evidence type="ECO:0000313" key="2">
    <source>
        <dbReference type="EMBL" id="CAI4014551.1"/>
    </source>
</evidence>
<gene>
    <name evidence="2" type="ORF">C1SCF055_LOCUS39449</name>
</gene>
<accession>A0A9P1DS98</accession>
<dbReference type="EMBL" id="CAMXCT020006412">
    <property type="protein sequence ID" value="CAL1167926.1"/>
    <property type="molecule type" value="Genomic_DNA"/>
</dbReference>
<evidence type="ECO:0000313" key="3">
    <source>
        <dbReference type="EMBL" id="CAL1167926.1"/>
    </source>
</evidence>
<protein>
    <submittedName>
        <fullName evidence="2">Uncharacterized protein</fullName>
    </submittedName>
</protein>